<dbReference type="AlphaFoldDB" id="A0A8J6PKN5"/>
<dbReference type="RefSeq" id="WP_188165583.1">
    <property type="nucleotide sequence ID" value="NZ_JACVVX010000005.1"/>
</dbReference>
<comment type="caution">
    <text evidence="1">The sequence shown here is derived from an EMBL/GenBank/DDBJ whole genome shotgun (WGS) entry which is preliminary data.</text>
</comment>
<reference evidence="1" key="1">
    <citation type="submission" date="2020-09" db="EMBL/GenBank/DDBJ databases">
        <title>Genome seq and assembly of Tianweitania sp.</title>
        <authorList>
            <person name="Chhetri G."/>
        </authorList>
    </citation>
    <scope>NUCLEOTIDE SEQUENCE</scope>
    <source>
        <strain evidence="1">Rool2</strain>
    </source>
</reference>
<protein>
    <submittedName>
        <fullName evidence="1">Uncharacterized protein</fullName>
    </submittedName>
</protein>
<gene>
    <name evidence="1" type="ORF">ICI42_15870</name>
</gene>
<name>A0A8J6PKN5_9HYPH</name>
<evidence type="ECO:0000313" key="1">
    <source>
        <dbReference type="EMBL" id="MBD0416133.1"/>
    </source>
</evidence>
<organism evidence="1 2">
    <name type="scientific">Oryzicola mucosus</name>
    <dbReference type="NCBI Taxonomy" id="2767425"/>
    <lineage>
        <taxon>Bacteria</taxon>
        <taxon>Pseudomonadati</taxon>
        <taxon>Pseudomonadota</taxon>
        <taxon>Alphaproteobacteria</taxon>
        <taxon>Hyphomicrobiales</taxon>
        <taxon>Phyllobacteriaceae</taxon>
        <taxon>Oryzicola</taxon>
    </lineage>
</organism>
<proteinExistence type="predicted"/>
<dbReference type="EMBL" id="JACVVX010000005">
    <property type="protein sequence ID" value="MBD0416133.1"/>
    <property type="molecule type" value="Genomic_DNA"/>
</dbReference>
<accession>A0A8J6PKN5</accession>
<dbReference type="Proteomes" id="UP000643405">
    <property type="component" value="Unassembled WGS sequence"/>
</dbReference>
<sequence length="118" mass="12854">MADQEKERLTRQAAIIAQSLEPHEVKALRILFKASIGSFEKLSGMPGIREPMVDRLAELGLAEKGTANTYTGAIGYRTTALGTAVFSALDKRPRKPSPKINALPSRIATLPPRLKTLK</sequence>
<evidence type="ECO:0000313" key="2">
    <source>
        <dbReference type="Proteomes" id="UP000643405"/>
    </source>
</evidence>
<keyword evidence="2" id="KW-1185">Reference proteome</keyword>